<keyword evidence="2" id="KW-1185">Reference proteome</keyword>
<evidence type="ECO:0000313" key="2">
    <source>
        <dbReference type="Proteomes" id="UP000253201"/>
    </source>
</evidence>
<reference evidence="1 2" key="1">
    <citation type="submission" date="2018-06" db="EMBL/GenBank/DDBJ databases">
        <title>Genomic Encyclopedia of Type Strains, Phase IV (KMG-IV): sequencing the most valuable type-strain genomes for metagenomic binning, comparative biology and taxonomic classification.</title>
        <authorList>
            <person name="Goeker M."/>
        </authorList>
    </citation>
    <scope>NUCLEOTIDE SEQUENCE [LARGE SCALE GENOMIC DNA]</scope>
    <source>
        <strain evidence="1 2">DSM 27453</strain>
    </source>
</reference>
<accession>A0ABX9G308</accession>
<dbReference type="EMBL" id="QNRL01000001">
    <property type="protein sequence ID" value="RBP14896.1"/>
    <property type="molecule type" value="Genomic_DNA"/>
</dbReference>
<comment type="caution">
    <text evidence="1">The sequence shown here is derived from an EMBL/GenBank/DDBJ whole genome shotgun (WGS) entry which is preliminary data.</text>
</comment>
<evidence type="ECO:0000313" key="1">
    <source>
        <dbReference type="EMBL" id="RBP14896.1"/>
    </source>
</evidence>
<dbReference type="Proteomes" id="UP000253201">
    <property type="component" value="Unassembled WGS sequence"/>
</dbReference>
<protein>
    <submittedName>
        <fullName evidence="1">Uncharacterized protein</fullName>
    </submittedName>
</protein>
<sequence>MISEYSLYERRKFKKGDIFQKWKSNDGFNGNEWILETSGDNTPSKLQPPYFS</sequence>
<proteinExistence type="predicted"/>
<gene>
    <name evidence="1" type="ORF">DFQ50_101371</name>
</gene>
<organism evidence="1 2">
    <name type="scientific">Pseudocitrobacter faecalis</name>
    <dbReference type="NCBI Taxonomy" id="1398493"/>
    <lineage>
        <taxon>Bacteria</taxon>
        <taxon>Pseudomonadati</taxon>
        <taxon>Pseudomonadota</taxon>
        <taxon>Gammaproteobacteria</taxon>
        <taxon>Enterobacterales</taxon>
        <taxon>Enterobacteriaceae</taxon>
        <taxon>Pseudocitrobacter</taxon>
    </lineage>
</organism>
<name>A0ABX9G308_9ENTR</name>